<gene>
    <name evidence="1" type="ORF">MANES_08G088931v8</name>
</gene>
<comment type="caution">
    <text evidence="1">The sequence shown here is derived from an EMBL/GenBank/DDBJ whole genome shotgun (WGS) entry which is preliminary data.</text>
</comment>
<evidence type="ECO:0000313" key="1">
    <source>
        <dbReference type="EMBL" id="KAG8649330.1"/>
    </source>
</evidence>
<dbReference type="Proteomes" id="UP000091857">
    <property type="component" value="Chromosome 8"/>
</dbReference>
<keyword evidence="2" id="KW-1185">Reference proteome</keyword>
<reference evidence="2" key="1">
    <citation type="journal article" date="2016" name="Nat. Biotechnol.">
        <title>Sequencing wild and cultivated cassava and related species reveals extensive interspecific hybridization and genetic diversity.</title>
        <authorList>
            <person name="Bredeson J.V."/>
            <person name="Lyons J.B."/>
            <person name="Prochnik S.E."/>
            <person name="Wu G.A."/>
            <person name="Ha C.M."/>
            <person name="Edsinger-Gonzales E."/>
            <person name="Grimwood J."/>
            <person name="Schmutz J."/>
            <person name="Rabbi I.Y."/>
            <person name="Egesi C."/>
            <person name="Nauluvula P."/>
            <person name="Lebot V."/>
            <person name="Ndunguru J."/>
            <person name="Mkamilo G."/>
            <person name="Bart R.S."/>
            <person name="Setter T.L."/>
            <person name="Gleadow R.M."/>
            <person name="Kulakow P."/>
            <person name="Ferguson M.E."/>
            <person name="Rounsley S."/>
            <person name="Rokhsar D.S."/>
        </authorList>
    </citation>
    <scope>NUCLEOTIDE SEQUENCE [LARGE SCALE GENOMIC DNA]</scope>
    <source>
        <strain evidence="2">cv. AM560-2</strain>
    </source>
</reference>
<proteinExistence type="predicted"/>
<protein>
    <submittedName>
        <fullName evidence="1">Uncharacterized protein</fullName>
    </submittedName>
</protein>
<evidence type="ECO:0000313" key="2">
    <source>
        <dbReference type="Proteomes" id="UP000091857"/>
    </source>
</evidence>
<name>A0ACB7HA06_MANES</name>
<dbReference type="EMBL" id="CM004394">
    <property type="protein sequence ID" value="KAG8649330.1"/>
    <property type="molecule type" value="Genomic_DNA"/>
</dbReference>
<organism evidence="1 2">
    <name type="scientific">Manihot esculenta</name>
    <name type="common">Cassava</name>
    <name type="synonym">Jatropha manihot</name>
    <dbReference type="NCBI Taxonomy" id="3983"/>
    <lineage>
        <taxon>Eukaryota</taxon>
        <taxon>Viridiplantae</taxon>
        <taxon>Streptophyta</taxon>
        <taxon>Embryophyta</taxon>
        <taxon>Tracheophyta</taxon>
        <taxon>Spermatophyta</taxon>
        <taxon>Magnoliopsida</taxon>
        <taxon>eudicotyledons</taxon>
        <taxon>Gunneridae</taxon>
        <taxon>Pentapetalae</taxon>
        <taxon>rosids</taxon>
        <taxon>fabids</taxon>
        <taxon>Malpighiales</taxon>
        <taxon>Euphorbiaceae</taxon>
        <taxon>Crotonoideae</taxon>
        <taxon>Manihoteae</taxon>
        <taxon>Manihot</taxon>
    </lineage>
</organism>
<sequence length="84" mass="9745">MSISLYFTKLKKLWNELTCLIPQPECTCGATKLMNKRDNNDKVMRFLMGLGDHYDNVKNRILIINPLLSVSKAFSPVQRDKTRE</sequence>
<accession>A0ACB7HA06</accession>